<proteinExistence type="predicted"/>
<keyword evidence="2" id="KW-1185">Reference proteome</keyword>
<evidence type="ECO:0000313" key="1">
    <source>
        <dbReference type="EMBL" id="CAI0438308.1"/>
    </source>
</evidence>
<comment type="caution">
    <text evidence="1">The sequence shown here is derived from an EMBL/GenBank/DDBJ whole genome shotgun (WGS) entry which is preliminary data.</text>
</comment>
<protein>
    <submittedName>
        <fullName evidence="1">Uncharacterized protein</fullName>
    </submittedName>
</protein>
<reference evidence="1" key="1">
    <citation type="submission" date="2022-08" db="EMBL/GenBank/DDBJ databases">
        <authorList>
            <person name="Gutierrez-Valencia J."/>
        </authorList>
    </citation>
    <scope>NUCLEOTIDE SEQUENCE</scope>
</reference>
<dbReference type="EMBL" id="CAMGYJ010000006">
    <property type="protein sequence ID" value="CAI0438308.1"/>
    <property type="molecule type" value="Genomic_DNA"/>
</dbReference>
<accession>A0AAV0LV31</accession>
<organism evidence="1 2">
    <name type="scientific">Linum tenue</name>
    <dbReference type="NCBI Taxonomy" id="586396"/>
    <lineage>
        <taxon>Eukaryota</taxon>
        <taxon>Viridiplantae</taxon>
        <taxon>Streptophyta</taxon>
        <taxon>Embryophyta</taxon>
        <taxon>Tracheophyta</taxon>
        <taxon>Spermatophyta</taxon>
        <taxon>Magnoliopsida</taxon>
        <taxon>eudicotyledons</taxon>
        <taxon>Gunneridae</taxon>
        <taxon>Pentapetalae</taxon>
        <taxon>rosids</taxon>
        <taxon>fabids</taxon>
        <taxon>Malpighiales</taxon>
        <taxon>Linaceae</taxon>
        <taxon>Linum</taxon>
    </lineage>
</organism>
<gene>
    <name evidence="1" type="ORF">LITE_LOCUS25766</name>
</gene>
<name>A0AAV0LV31_9ROSI</name>
<dbReference type="Proteomes" id="UP001154282">
    <property type="component" value="Unassembled WGS sequence"/>
</dbReference>
<dbReference type="AlphaFoldDB" id="A0AAV0LV31"/>
<evidence type="ECO:0000313" key="2">
    <source>
        <dbReference type="Proteomes" id="UP001154282"/>
    </source>
</evidence>
<sequence length="38" mass="4480">MIHCTLLLFLNVQNDIYNYPGTGSEVRWQKLEDKIGNR</sequence>